<dbReference type="FunFam" id="3.40.50.10140:FF:000007">
    <property type="entry name" value="Disease resistance protein (TIR-NBS-LRR class)"/>
    <property type="match status" value="1"/>
</dbReference>
<dbReference type="PANTHER" id="PTHR11017:SF570">
    <property type="entry name" value="DISEASE RESISTANCE PROTEIN (TIR-NBS CLASS)-RELATED"/>
    <property type="match status" value="1"/>
</dbReference>
<dbReference type="AlphaFoldDB" id="A0A6P8CQV6"/>
<dbReference type="GO" id="GO:0006952">
    <property type="term" value="P:defense response"/>
    <property type="evidence" value="ECO:0007669"/>
    <property type="project" value="UniProtKB-KW"/>
</dbReference>
<protein>
    <submittedName>
        <fullName evidence="7 8">TMV resistance protein N-like</fullName>
    </submittedName>
</protein>
<evidence type="ECO:0000313" key="9">
    <source>
        <dbReference type="RefSeq" id="XP_031382371.1"/>
    </source>
</evidence>
<dbReference type="InterPro" id="IPR000157">
    <property type="entry name" value="TIR_dom"/>
</dbReference>
<evidence type="ECO:0000313" key="11">
    <source>
        <dbReference type="RefSeq" id="XP_031382373.1"/>
    </source>
</evidence>
<dbReference type="GeneID" id="116196658"/>
<dbReference type="GO" id="GO:0007165">
    <property type="term" value="P:signal transduction"/>
    <property type="evidence" value="ECO:0007669"/>
    <property type="project" value="InterPro"/>
</dbReference>
<name>A0A6P8CQV6_PUNGR</name>
<dbReference type="Gene3D" id="3.40.50.10140">
    <property type="entry name" value="Toll/interleukin-1 receptor homology (TIR) domain"/>
    <property type="match status" value="1"/>
</dbReference>
<proteinExistence type="predicted"/>
<evidence type="ECO:0000256" key="1">
    <source>
        <dbReference type="ARBA" id="ARBA00022614"/>
    </source>
</evidence>
<feature type="domain" description="TIR" evidence="5">
    <location>
        <begin position="21"/>
        <end position="181"/>
    </location>
</feature>
<reference evidence="6" key="1">
    <citation type="journal article" date="2020" name="Plant Biotechnol. J.">
        <title>The pomegranate (Punica granatum L.) draft genome dissects genetic divergence between soft- and hard-seeded cultivars.</title>
        <authorList>
            <person name="Luo X."/>
            <person name="Li H."/>
            <person name="Wu Z."/>
            <person name="Yao W."/>
            <person name="Zhao P."/>
            <person name="Cao D."/>
            <person name="Yu H."/>
            <person name="Li K."/>
            <person name="Poudel K."/>
            <person name="Zhao D."/>
            <person name="Zhang F."/>
            <person name="Xia X."/>
            <person name="Chen L."/>
            <person name="Wang Q."/>
            <person name="Jing D."/>
            <person name="Cao S."/>
        </authorList>
    </citation>
    <scope>NUCLEOTIDE SEQUENCE [LARGE SCALE GENOMIC DNA]</scope>
</reference>
<evidence type="ECO:0000259" key="5">
    <source>
        <dbReference type="PROSITE" id="PS50104"/>
    </source>
</evidence>
<dbReference type="SMART" id="SM00255">
    <property type="entry name" value="TIR"/>
    <property type="match status" value="1"/>
</dbReference>
<dbReference type="Pfam" id="PF01582">
    <property type="entry name" value="TIR"/>
    <property type="match status" value="1"/>
</dbReference>
<organism evidence="6 11">
    <name type="scientific">Punica granatum</name>
    <name type="common">Pomegranate</name>
    <dbReference type="NCBI Taxonomy" id="22663"/>
    <lineage>
        <taxon>Eukaryota</taxon>
        <taxon>Viridiplantae</taxon>
        <taxon>Streptophyta</taxon>
        <taxon>Embryophyta</taxon>
        <taxon>Tracheophyta</taxon>
        <taxon>Spermatophyta</taxon>
        <taxon>Magnoliopsida</taxon>
        <taxon>eudicotyledons</taxon>
        <taxon>Gunneridae</taxon>
        <taxon>Pentapetalae</taxon>
        <taxon>rosids</taxon>
        <taxon>malvids</taxon>
        <taxon>Myrtales</taxon>
        <taxon>Lythraceae</taxon>
        <taxon>Punica</taxon>
    </lineage>
</organism>
<dbReference type="RefSeq" id="XP_031382370.1">
    <property type="nucleotide sequence ID" value="XM_031526510.1"/>
</dbReference>
<dbReference type="RefSeq" id="XP_031382371.1">
    <property type="nucleotide sequence ID" value="XM_031526511.1"/>
</dbReference>
<dbReference type="RefSeq" id="XP_031382372.1">
    <property type="nucleotide sequence ID" value="XM_031526512.1"/>
</dbReference>
<evidence type="ECO:0000313" key="10">
    <source>
        <dbReference type="RefSeq" id="XP_031382372.1"/>
    </source>
</evidence>
<dbReference type="RefSeq" id="XP_031382369.1">
    <property type="nucleotide sequence ID" value="XM_031526509.1"/>
</dbReference>
<dbReference type="OrthoDB" id="1357022at2759"/>
<dbReference type="PROSITE" id="PS50104">
    <property type="entry name" value="TIR"/>
    <property type="match status" value="1"/>
</dbReference>
<dbReference type="Pfam" id="PF23282">
    <property type="entry name" value="WHD_ROQ1"/>
    <property type="match status" value="1"/>
</dbReference>
<evidence type="ECO:0000313" key="7">
    <source>
        <dbReference type="RefSeq" id="XP_031382369.1"/>
    </source>
</evidence>
<evidence type="ECO:0000256" key="2">
    <source>
        <dbReference type="ARBA" id="ARBA00022737"/>
    </source>
</evidence>
<dbReference type="PRINTS" id="PR00364">
    <property type="entry name" value="DISEASERSIST"/>
</dbReference>
<evidence type="ECO:0000256" key="3">
    <source>
        <dbReference type="ARBA" id="ARBA00022821"/>
    </source>
</evidence>
<dbReference type="GO" id="GO:0043531">
    <property type="term" value="F:ADP binding"/>
    <property type="evidence" value="ECO:0007669"/>
    <property type="project" value="InterPro"/>
</dbReference>
<dbReference type="InterPro" id="IPR002182">
    <property type="entry name" value="NB-ARC"/>
</dbReference>
<dbReference type="Proteomes" id="UP000515151">
    <property type="component" value="Chromosome 2"/>
</dbReference>
<dbReference type="SUPFAM" id="SSF52047">
    <property type="entry name" value="RNI-like"/>
    <property type="match status" value="1"/>
</dbReference>
<keyword evidence="3" id="KW-0611">Plant defense</keyword>
<keyword evidence="4" id="KW-0520">NAD</keyword>
<evidence type="ECO:0000313" key="6">
    <source>
        <dbReference type="Proteomes" id="UP000515151"/>
    </source>
</evidence>
<dbReference type="RefSeq" id="XP_031382373.1">
    <property type="nucleotide sequence ID" value="XM_031526513.1"/>
</dbReference>
<keyword evidence="2" id="KW-0677">Repeat</keyword>
<dbReference type="InterPro" id="IPR044974">
    <property type="entry name" value="Disease_R_plants"/>
</dbReference>
<evidence type="ECO:0000256" key="4">
    <source>
        <dbReference type="ARBA" id="ARBA00023027"/>
    </source>
</evidence>
<dbReference type="Gene3D" id="3.40.50.300">
    <property type="entry name" value="P-loop containing nucleotide triphosphate hydrolases"/>
    <property type="match status" value="1"/>
</dbReference>
<dbReference type="InterPro" id="IPR032675">
    <property type="entry name" value="LRR_dom_sf"/>
</dbReference>
<gene>
    <name evidence="7 8 9 10 11" type="primary">LOC116196658</name>
</gene>
<dbReference type="InterPro" id="IPR035897">
    <property type="entry name" value="Toll_tir_struct_dom_sf"/>
</dbReference>
<dbReference type="PANTHER" id="PTHR11017">
    <property type="entry name" value="LEUCINE-RICH REPEAT-CONTAINING PROTEIN"/>
    <property type="match status" value="1"/>
</dbReference>
<dbReference type="SUPFAM" id="SSF52200">
    <property type="entry name" value="Toll/Interleukin receptor TIR domain"/>
    <property type="match status" value="1"/>
</dbReference>
<accession>A0A6P8CQV6</accession>
<dbReference type="Gene3D" id="1.10.8.430">
    <property type="entry name" value="Helical domain of apoptotic protease-activating factors"/>
    <property type="match status" value="1"/>
</dbReference>
<dbReference type="InterPro" id="IPR058192">
    <property type="entry name" value="WHD_ROQ1-like"/>
</dbReference>
<evidence type="ECO:0000313" key="8">
    <source>
        <dbReference type="RefSeq" id="XP_031382370.1"/>
    </source>
</evidence>
<dbReference type="Gene3D" id="3.80.10.10">
    <property type="entry name" value="Ribonuclease Inhibitor"/>
    <property type="match status" value="1"/>
</dbReference>
<dbReference type="InterPro" id="IPR042197">
    <property type="entry name" value="Apaf_helical"/>
</dbReference>
<dbReference type="SUPFAM" id="SSF46785">
    <property type="entry name" value="Winged helix' DNA-binding domain"/>
    <property type="match status" value="1"/>
</dbReference>
<reference evidence="7 8" key="2">
    <citation type="submission" date="2025-04" db="UniProtKB">
        <authorList>
            <consortium name="RefSeq"/>
        </authorList>
    </citation>
    <scope>IDENTIFICATION</scope>
    <source>
        <tissue evidence="7 8">Leaf</tissue>
    </source>
</reference>
<keyword evidence="1" id="KW-0433">Leucine-rich repeat</keyword>
<sequence>MEMATTKLDRLYPQVNAEAGHEYEVFLSFRGPDNRNEFTDNLYHRLKDAGVQTFRDDEELRVGEEIGPELMRAIKQSKISIPIFSKGYASSKWCLKEVAEMMKHKDETKHMILPIFLDITPDEVQHQTGNFGEAFAQHKEKYNFKTVQEWRDALQKVVKLKGLELEKEANGKHGVFIKKVLARVLISLKKASLDVNDILVGIDHHVEAIKTTLQEVNEAVVQIVGIWGMGGIGKTTLAKVVYNQLVGQFNYFCFLDDIRETSSQPKGLQYLQSKLLSDILKCEREEFANTDEGTKQLKYRLRHKKAIILLDDVDRVDQLKALAGDLAWFGLGSRIIITTREKKVLDLFHVSDIYELALMGEGQAFELFCRHAFIKGSPTPDLFGLSWDIVRTTGRLPLALEVIGSSLSTSSGRKEIWQDTLKQLKKKPHMKVRDTLRISYDGLDREQQEIFVDIACFFIGTDARIVKPMWADSDFFPEVGIEILLLKSLIKITGDSKLWMHDQLRDLGREIVEQENYKEPRLRSRLWHSEVAMLVLERQPWEGMTKVEAISLEGYQFRSEDHCIEGDQFTHLTNLRILQLGEASLCGNFKRLLPDLRWLNWQFCNSNPMPPTNLDLKNLIVLNLSRSMVSEDWAGWSLMKVAAKLKVLDLTECRHLTRTPGFPAFPALERLILRSCHNLVSFDPSIGRLSALVSLDIRGCTKLNYLPQLGSALTELLVDHKVFLSSRGMDTRK</sequence>
<dbReference type="SUPFAM" id="SSF52540">
    <property type="entry name" value="P-loop containing nucleoside triphosphate hydrolases"/>
    <property type="match status" value="1"/>
</dbReference>
<dbReference type="InterPro" id="IPR036390">
    <property type="entry name" value="WH_DNA-bd_sf"/>
</dbReference>
<dbReference type="InterPro" id="IPR027417">
    <property type="entry name" value="P-loop_NTPase"/>
</dbReference>
<dbReference type="Pfam" id="PF00931">
    <property type="entry name" value="NB-ARC"/>
    <property type="match status" value="1"/>
</dbReference>
<keyword evidence="6" id="KW-1185">Reference proteome</keyword>